<dbReference type="RefSeq" id="WP_131308935.1">
    <property type="nucleotide sequence ID" value="NZ_SHPM01000029.1"/>
</dbReference>
<name>A0A4R0S4H0_BIFLL</name>
<accession>A0A4R0S4H0</accession>
<reference evidence="1 2" key="1">
    <citation type="journal article" date="2018" name="Sci. Rep.">
        <title>Genomic diversity and distribution of Bifidobacterium longum subsp. longum across the human lifespan.</title>
        <authorList>
            <person name="Odamaki T."/>
            <person name="Bottacini F."/>
            <person name="Kato K."/>
            <person name="Mitsuyama E."/>
            <person name="Yoshida K."/>
            <person name="Horigome A."/>
            <person name="Xiao J.Z."/>
            <person name="van Sinderen D."/>
        </authorList>
    </citation>
    <scope>NUCLEOTIDE SEQUENCE [LARGE SCALE GENOMIC DNA]</scope>
    <source>
        <strain evidence="1 2">MCC10002</strain>
    </source>
</reference>
<evidence type="ECO:0000313" key="1">
    <source>
        <dbReference type="EMBL" id="TCD73539.1"/>
    </source>
</evidence>
<organism evidence="1 2">
    <name type="scientific">Bifidobacterium longum subsp. longum</name>
    <dbReference type="NCBI Taxonomy" id="1679"/>
    <lineage>
        <taxon>Bacteria</taxon>
        <taxon>Bacillati</taxon>
        <taxon>Actinomycetota</taxon>
        <taxon>Actinomycetes</taxon>
        <taxon>Bifidobacteriales</taxon>
        <taxon>Bifidobacteriaceae</taxon>
        <taxon>Bifidobacterium</taxon>
    </lineage>
</organism>
<proteinExistence type="predicted"/>
<gene>
    <name evidence="1" type="ORF">MCC10002_1381</name>
</gene>
<dbReference type="EMBL" id="SHPM01000029">
    <property type="protein sequence ID" value="TCD73539.1"/>
    <property type="molecule type" value="Genomic_DNA"/>
</dbReference>
<sequence>MQSMTYRRGGGSSRAVSAGAVDLIDPAGLMVKRIESLRTHAWEVELAAHGIDSASLNASSVQLEATCADLNVLDVASELFDADVKAVASSRSKDDAGLLTVDGWSQTALITGIEPSYDPPGPAKYALTVALLDGLWHKRDDVQHFWSDALQPGLDLDYPHDYPHDYLPTTRNASVVNDAVSPMPFELVVYGPVSQPAIIIGVNRYELHMDIPSGSYVTVNSVEGQRSIVMTAENGDTTNVFDKGERGSGINGGSYIFQPLPAGEHRVQWNGFGFDLTVIQERSTPSWWT</sequence>
<comment type="caution">
    <text evidence="1">The sequence shown here is derived from an EMBL/GenBank/DDBJ whole genome shotgun (WGS) entry which is preliminary data.</text>
</comment>
<evidence type="ECO:0000313" key="2">
    <source>
        <dbReference type="Proteomes" id="UP000293701"/>
    </source>
</evidence>
<dbReference type="Proteomes" id="UP000293701">
    <property type="component" value="Unassembled WGS sequence"/>
</dbReference>
<dbReference type="AlphaFoldDB" id="A0A4R0S4H0"/>
<protein>
    <submittedName>
        <fullName evidence="1">Uncharacterized protein</fullName>
    </submittedName>
</protein>